<accession>A0A9X1NDP5</accession>
<evidence type="ECO:0000313" key="3">
    <source>
        <dbReference type="Proteomes" id="UP001138997"/>
    </source>
</evidence>
<proteinExistence type="predicted"/>
<reference evidence="2" key="1">
    <citation type="submission" date="2021-11" db="EMBL/GenBank/DDBJ databases">
        <title>Streptomyces corallinus and Kineosporia corallina sp. nov., two new coral-derived marine actinobacteria.</title>
        <authorList>
            <person name="Buangrab K."/>
            <person name="Sutthacheep M."/>
            <person name="Yeemin T."/>
            <person name="Harunari E."/>
            <person name="Igarashi Y."/>
            <person name="Sripreechasak P."/>
            <person name="Kanchanasin P."/>
            <person name="Tanasupawat S."/>
            <person name="Phongsopitanun W."/>
        </authorList>
    </citation>
    <scope>NUCLEOTIDE SEQUENCE</scope>
    <source>
        <strain evidence="2">JCM 31032</strain>
    </source>
</reference>
<keyword evidence="1" id="KW-1133">Transmembrane helix</keyword>
<evidence type="ECO:0008006" key="4">
    <source>
        <dbReference type="Google" id="ProtNLM"/>
    </source>
</evidence>
<sequence length="179" mass="20033">MRALRTEDQVPAKVEEAARRHGLGRLLHVRRFMHPVVWASGYLSAAIVAAIAYRILRQFVDGWEGEMSRRLDTAVRIAETGLVAFGVLLVLVAVLALARGRRAYYLWEGGFVLQNGLVQTYPWAEVEALLLVRHHTGDLTGEIDRYRLVPRKGRPITIPADPFTEALVKVMLEAGRPVA</sequence>
<comment type="caution">
    <text evidence="2">The sequence shown here is derived from an EMBL/GenBank/DDBJ whole genome shotgun (WGS) entry which is preliminary data.</text>
</comment>
<evidence type="ECO:0000256" key="1">
    <source>
        <dbReference type="SAM" id="Phobius"/>
    </source>
</evidence>
<feature type="transmembrane region" description="Helical" evidence="1">
    <location>
        <begin position="76"/>
        <end position="98"/>
    </location>
</feature>
<dbReference type="EMBL" id="JAJOMB010000011">
    <property type="protein sequence ID" value="MCD5313262.1"/>
    <property type="molecule type" value="Genomic_DNA"/>
</dbReference>
<feature type="transmembrane region" description="Helical" evidence="1">
    <location>
        <begin position="35"/>
        <end position="56"/>
    </location>
</feature>
<keyword evidence="3" id="KW-1185">Reference proteome</keyword>
<dbReference type="RefSeq" id="WP_231444294.1">
    <property type="nucleotide sequence ID" value="NZ_JAJOMB010000011.1"/>
</dbReference>
<keyword evidence="1" id="KW-0472">Membrane</keyword>
<protein>
    <recommendedName>
        <fullName evidence="4">PH domain-containing protein</fullName>
    </recommendedName>
</protein>
<dbReference type="AlphaFoldDB" id="A0A9X1NDP5"/>
<dbReference type="Proteomes" id="UP001138997">
    <property type="component" value="Unassembled WGS sequence"/>
</dbReference>
<evidence type="ECO:0000313" key="2">
    <source>
        <dbReference type="EMBL" id="MCD5313262.1"/>
    </source>
</evidence>
<keyword evidence="1" id="KW-0812">Transmembrane</keyword>
<gene>
    <name evidence="2" type="ORF">LR394_20350</name>
</gene>
<name>A0A9X1NDP5_9ACTN</name>
<organism evidence="2 3">
    <name type="scientific">Kineosporia babensis</name>
    <dbReference type="NCBI Taxonomy" id="499548"/>
    <lineage>
        <taxon>Bacteria</taxon>
        <taxon>Bacillati</taxon>
        <taxon>Actinomycetota</taxon>
        <taxon>Actinomycetes</taxon>
        <taxon>Kineosporiales</taxon>
        <taxon>Kineosporiaceae</taxon>
        <taxon>Kineosporia</taxon>
    </lineage>
</organism>